<dbReference type="RefSeq" id="WP_380048554.1">
    <property type="nucleotide sequence ID" value="NZ_JBHLTC010000018.1"/>
</dbReference>
<feature type="chain" id="PRO_5046005254" evidence="1">
    <location>
        <begin position="33"/>
        <end position="635"/>
    </location>
</feature>
<organism evidence="3 4">
    <name type="scientific">Kribbella deserti</name>
    <dbReference type="NCBI Taxonomy" id="1926257"/>
    <lineage>
        <taxon>Bacteria</taxon>
        <taxon>Bacillati</taxon>
        <taxon>Actinomycetota</taxon>
        <taxon>Actinomycetes</taxon>
        <taxon>Propionibacteriales</taxon>
        <taxon>Kribbellaceae</taxon>
        <taxon>Kribbella</taxon>
    </lineage>
</organism>
<dbReference type="Proteomes" id="UP001589890">
    <property type="component" value="Unassembled WGS sequence"/>
</dbReference>
<keyword evidence="1" id="KW-0732">Signal</keyword>
<dbReference type="Pfam" id="PF03068">
    <property type="entry name" value="PAD"/>
    <property type="match status" value="1"/>
</dbReference>
<proteinExistence type="predicted"/>
<comment type="caution">
    <text evidence="3">The sequence shown here is derived from an EMBL/GenBank/DDBJ whole genome shotgun (WGS) entry which is preliminary data.</text>
</comment>
<name>A0ABV6QNR6_9ACTN</name>
<feature type="domain" description="Protein-arginine deiminase C-terminal" evidence="2">
    <location>
        <begin position="227"/>
        <end position="631"/>
    </location>
</feature>
<accession>A0ABV6QNR6</accession>
<evidence type="ECO:0000256" key="1">
    <source>
        <dbReference type="SAM" id="SignalP"/>
    </source>
</evidence>
<protein>
    <submittedName>
        <fullName evidence="3">Protein-arginine deiminase family protein</fullName>
    </submittedName>
</protein>
<dbReference type="InterPro" id="IPR013530">
    <property type="entry name" value="PAD_C"/>
</dbReference>
<dbReference type="EMBL" id="JBHLTC010000018">
    <property type="protein sequence ID" value="MFC0625788.1"/>
    <property type="molecule type" value="Genomic_DNA"/>
</dbReference>
<keyword evidence="4" id="KW-1185">Reference proteome</keyword>
<dbReference type="PANTHER" id="PTHR10837:SF8">
    <property type="entry name" value="PROTEIN-ARGININE DEIMINASE"/>
    <property type="match status" value="1"/>
</dbReference>
<feature type="signal peptide" evidence="1">
    <location>
        <begin position="1"/>
        <end position="32"/>
    </location>
</feature>
<reference evidence="3 4" key="1">
    <citation type="submission" date="2024-09" db="EMBL/GenBank/DDBJ databases">
        <authorList>
            <person name="Sun Q."/>
            <person name="Mori K."/>
        </authorList>
    </citation>
    <scope>NUCLEOTIDE SEQUENCE [LARGE SCALE GENOMIC DNA]</scope>
    <source>
        <strain evidence="3 4">CGMCC 1.15906</strain>
    </source>
</reference>
<dbReference type="Gene3D" id="3.75.10.10">
    <property type="entry name" value="L-arginine/glycine Amidinotransferase, Chain A"/>
    <property type="match status" value="1"/>
</dbReference>
<gene>
    <name evidence="3" type="ORF">ACFFGN_17045</name>
</gene>
<dbReference type="SUPFAM" id="SSF55909">
    <property type="entry name" value="Pentein"/>
    <property type="match status" value="1"/>
</dbReference>
<dbReference type="PANTHER" id="PTHR10837">
    <property type="entry name" value="PEPTIDYLARGININE DEIMINASE"/>
    <property type="match status" value="1"/>
</dbReference>
<evidence type="ECO:0000313" key="3">
    <source>
        <dbReference type="EMBL" id="MFC0625788.1"/>
    </source>
</evidence>
<evidence type="ECO:0000313" key="4">
    <source>
        <dbReference type="Proteomes" id="UP001589890"/>
    </source>
</evidence>
<evidence type="ECO:0000259" key="2">
    <source>
        <dbReference type="Pfam" id="PF03068"/>
    </source>
</evidence>
<sequence>MMIPNQYGASRHTRAMIAIALAVTVASGSTTAASAPPGPPGVQLKADSTTFLANIDDDAGVCKSRAVEILKAAKPREEASEKAFDKRGQEILDGPGTNEERQQKYFELQRDHRRDQYQTERELAACNDAADTVVNGARDEADLTRLRTTPWPNVPAGVTGTITANTTKVRLFVKRNGWELVSPATRLTAAELRKGVEFGLEGLDVVRDRAVWDGRATITLAAGGQTSSVELKVAPVLTQDNTQPVQDVLLAQGQYASAPFIAAMEKAVNGGVKRPIRKLKVDDEWVQDILEPAYATTTDKFGKTRGMRVLIPSVNAGRQEAGRLAFTELAGPDVAAIHIAHELRRNEDDSLNSMGNLETLPPRPGFPAGQIVLGGDTANPLKQPAPEMLNFLRAQGVQDPLLLDVSWLEIGHVDEFLQVVPAPGSPRGWRVLIADPQAGLQMLKDADRDGHGDLPLHGDLPKLEWPYEDKIESRTIKQMLADKQFVKSNTNGAEKVAAMLGVLRAKTGLTDADIIRVPVLPTYKHLNYWVAKSTVDTMPPGPEKEAAQAELETFIDAGWEVPDAVNGLVLNNGVYVAPKQYGPIIGGKAIFAESTRKALRRAGFKVRFVNNLVDSHVSGGEIHCVTNTLRKIPGL</sequence>
<dbReference type="InterPro" id="IPR004303">
    <property type="entry name" value="PAD"/>
</dbReference>